<dbReference type="EMBL" id="LLXJ01000891">
    <property type="protein sequence ID" value="PKC05310.1"/>
    <property type="molecule type" value="Genomic_DNA"/>
</dbReference>
<dbReference type="VEuPathDB" id="FungiDB:RhiirA1_442260"/>
<organism evidence="4 5">
    <name type="scientific">Rhizophagus irregularis</name>
    <dbReference type="NCBI Taxonomy" id="588596"/>
    <lineage>
        <taxon>Eukaryota</taxon>
        <taxon>Fungi</taxon>
        <taxon>Fungi incertae sedis</taxon>
        <taxon>Mucoromycota</taxon>
        <taxon>Glomeromycotina</taxon>
        <taxon>Glomeromycetes</taxon>
        <taxon>Glomerales</taxon>
        <taxon>Glomeraceae</taxon>
        <taxon>Rhizophagus</taxon>
    </lineage>
</organism>
<sequence>MDKELFGGSISMYIPPSFEDISNVRNVPDNQEVFADVNTDQSIIVEILEFVKQVANEDAAKYE</sequence>
<evidence type="ECO:0000256" key="2">
    <source>
        <dbReference type="ARBA" id="ARBA00022448"/>
    </source>
</evidence>
<dbReference type="GO" id="GO:0042391">
    <property type="term" value="P:regulation of membrane potential"/>
    <property type="evidence" value="ECO:0007669"/>
    <property type="project" value="TreeGrafter"/>
</dbReference>
<evidence type="ECO:0000313" key="4">
    <source>
        <dbReference type="EMBL" id="PKC05310.1"/>
    </source>
</evidence>
<evidence type="ECO:0000256" key="1">
    <source>
        <dbReference type="ARBA" id="ARBA00010307"/>
    </source>
</evidence>
<comment type="caution">
    <text evidence="4">The sequence shown here is derived from an EMBL/GenBank/DDBJ whole genome shotgun (WGS) entry which is preliminary data.</text>
</comment>
<reference evidence="4 5" key="2">
    <citation type="submission" date="2017-09" db="EMBL/GenBank/DDBJ databases">
        <title>Extensive intraspecific genome diversity in a model arbuscular mycorrhizal fungus.</title>
        <authorList>
            <person name="Chen E.C."/>
            <person name="Morin E."/>
            <person name="Beaudet D."/>
            <person name="Noel J."/>
            <person name="Ndikumana S."/>
            <person name="Charron P."/>
            <person name="St-Onge C."/>
            <person name="Giorgi J."/>
            <person name="Grigoriev I.V."/>
            <person name="Roux C."/>
            <person name="Martin F.M."/>
            <person name="Corradi N."/>
        </authorList>
    </citation>
    <scope>NUCLEOTIDE SEQUENCE [LARGE SCALE GENOMIC DNA]</scope>
    <source>
        <strain evidence="4 5">A5</strain>
    </source>
</reference>
<dbReference type="InterPro" id="IPR016123">
    <property type="entry name" value="Mog1/PsbP_a/b/a-sand"/>
</dbReference>
<dbReference type="VEuPathDB" id="FungiDB:FUN_023893"/>
<gene>
    <name evidence="4" type="ORF">RhiirA5_421056</name>
</gene>
<evidence type="ECO:0000313" key="5">
    <source>
        <dbReference type="Proteomes" id="UP000232722"/>
    </source>
</evidence>
<keyword evidence="2" id="KW-0813">Transport</keyword>
<evidence type="ECO:0000256" key="3">
    <source>
        <dbReference type="ARBA" id="ARBA00022927"/>
    </source>
</evidence>
<dbReference type="PANTHER" id="PTHR15837:SF0">
    <property type="entry name" value="RAN GUANINE NUCLEOTIDE RELEASE FACTOR"/>
    <property type="match status" value="1"/>
</dbReference>
<dbReference type="Proteomes" id="UP000232722">
    <property type="component" value="Unassembled WGS sequence"/>
</dbReference>
<dbReference type="GO" id="GO:0006606">
    <property type="term" value="P:protein import into nucleus"/>
    <property type="evidence" value="ECO:0007669"/>
    <property type="project" value="TreeGrafter"/>
</dbReference>
<dbReference type="SUPFAM" id="SSF55724">
    <property type="entry name" value="Mog1p/PsbP-like"/>
    <property type="match status" value="1"/>
</dbReference>
<dbReference type="GO" id="GO:0005085">
    <property type="term" value="F:guanyl-nucleotide exchange factor activity"/>
    <property type="evidence" value="ECO:0007669"/>
    <property type="project" value="TreeGrafter"/>
</dbReference>
<keyword evidence="3" id="KW-0653">Protein transport</keyword>
<dbReference type="AlphaFoldDB" id="A0A2N0PER2"/>
<name>A0A2N0PER2_9GLOM</name>
<dbReference type="VEuPathDB" id="FungiDB:RhiirFUN_004832"/>
<dbReference type="GO" id="GO:0044325">
    <property type="term" value="F:transmembrane transporter binding"/>
    <property type="evidence" value="ECO:0007669"/>
    <property type="project" value="TreeGrafter"/>
</dbReference>
<dbReference type="Pfam" id="PF04603">
    <property type="entry name" value="Mog1"/>
    <property type="match status" value="1"/>
</dbReference>
<dbReference type="GO" id="GO:0005634">
    <property type="term" value="C:nucleus"/>
    <property type="evidence" value="ECO:0007669"/>
    <property type="project" value="TreeGrafter"/>
</dbReference>
<dbReference type="PANTHER" id="PTHR15837">
    <property type="entry name" value="RAN GUANINE NUCLEOTIDE RELEASE FACTOR"/>
    <property type="match status" value="1"/>
</dbReference>
<accession>A0A2N0PER2</accession>
<dbReference type="GO" id="GO:0017080">
    <property type="term" value="F:sodium channel regulator activity"/>
    <property type="evidence" value="ECO:0007669"/>
    <property type="project" value="TreeGrafter"/>
</dbReference>
<proteinExistence type="inferred from homology"/>
<comment type="similarity">
    <text evidence="1">Belongs to the MOG1 family.</text>
</comment>
<protein>
    <submittedName>
        <fullName evidence="4">Ran-interacting Mog1 protein</fullName>
    </submittedName>
</protein>
<dbReference type="Gene3D" id="3.40.1000.10">
    <property type="entry name" value="Mog1/PsbP, alpha/beta/alpha sandwich"/>
    <property type="match status" value="1"/>
</dbReference>
<dbReference type="InterPro" id="IPR007681">
    <property type="entry name" value="Mog1"/>
</dbReference>
<dbReference type="GO" id="GO:0031267">
    <property type="term" value="F:small GTPase binding"/>
    <property type="evidence" value="ECO:0007669"/>
    <property type="project" value="TreeGrafter"/>
</dbReference>
<reference evidence="4 5" key="1">
    <citation type="submission" date="2016-04" db="EMBL/GenBank/DDBJ databases">
        <title>Genome analyses suggest a sexual origin of heterokaryosis in a supposedly ancient asexual fungus.</title>
        <authorList>
            <person name="Ropars J."/>
            <person name="Sedzielewska K."/>
            <person name="Noel J."/>
            <person name="Charron P."/>
            <person name="Farinelli L."/>
            <person name="Marton T."/>
            <person name="Kruger M."/>
            <person name="Pelin A."/>
            <person name="Brachmann A."/>
            <person name="Corradi N."/>
        </authorList>
    </citation>
    <scope>NUCLEOTIDE SEQUENCE [LARGE SCALE GENOMIC DNA]</scope>
    <source>
        <strain evidence="4 5">A5</strain>
    </source>
</reference>